<feature type="chain" id="PRO_5037816738" evidence="1">
    <location>
        <begin position="30"/>
        <end position="142"/>
    </location>
</feature>
<reference evidence="2" key="2">
    <citation type="submission" date="2020-09" db="EMBL/GenBank/DDBJ databases">
        <authorList>
            <person name="Sun Q."/>
            <person name="Sedlacek I."/>
        </authorList>
    </citation>
    <scope>NUCLEOTIDE SEQUENCE</scope>
    <source>
        <strain evidence="2">CCM 7897</strain>
    </source>
</reference>
<keyword evidence="3" id="KW-1185">Reference proteome</keyword>
<reference evidence="2" key="1">
    <citation type="journal article" date="2014" name="Int. J. Syst. Evol. Microbiol.">
        <title>Complete genome sequence of Corynebacterium casei LMG S-19264T (=DSM 44701T), isolated from a smear-ripened cheese.</title>
        <authorList>
            <consortium name="US DOE Joint Genome Institute (JGI-PGF)"/>
            <person name="Walter F."/>
            <person name="Albersmeier A."/>
            <person name="Kalinowski J."/>
            <person name="Ruckert C."/>
        </authorList>
    </citation>
    <scope>NUCLEOTIDE SEQUENCE</scope>
    <source>
        <strain evidence="2">CCM 7897</strain>
    </source>
</reference>
<feature type="signal peptide" evidence="1">
    <location>
        <begin position="1"/>
        <end position="29"/>
    </location>
</feature>
<protein>
    <submittedName>
        <fullName evidence="2">Uncharacterized protein</fullName>
    </submittedName>
</protein>
<dbReference type="EMBL" id="BMCT01000009">
    <property type="protein sequence ID" value="GGF82285.1"/>
    <property type="molecule type" value="Genomic_DNA"/>
</dbReference>
<organism evidence="2 3">
    <name type="scientific">Azorhizobium oxalatiphilum</name>
    <dbReference type="NCBI Taxonomy" id="980631"/>
    <lineage>
        <taxon>Bacteria</taxon>
        <taxon>Pseudomonadati</taxon>
        <taxon>Pseudomonadota</taxon>
        <taxon>Alphaproteobacteria</taxon>
        <taxon>Hyphomicrobiales</taxon>
        <taxon>Xanthobacteraceae</taxon>
        <taxon>Azorhizobium</taxon>
    </lineage>
</organism>
<dbReference type="PROSITE" id="PS51318">
    <property type="entry name" value="TAT"/>
    <property type="match status" value="1"/>
</dbReference>
<evidence type="ECO:0000313" key="3">
    <source>
        <dbReference type="Proteomes" id="UP000606044"/>
    </source>
</evidence>
<dbReference type="InterPro" id="IPR006311">
    <property type="entry name" value="TAT_signal"/>
</dbReference>
<keyword evidence="1" id="KW-0732">Signal</keyword>
<gene>
    <name evidence="2" type="ORF">GCM10007301_47980</name>
</gene>
<dbReference type="AlphaFoldDB" id="A0A917FIF1"/>
<sequence>MASRRNILKGVLGMAAVPVAAAYASDADAAVLACKPRLDELEAAMDMAWEAYQRKEADDGDDGTLEDIFNDRVSILDEALVEMLVIPATTMEGLMFKAAYGRHYAEVVLESLANDLRAMQGLIPIYPDKVSPLRRRLAGELP</sequence>
<comment type="caution">
    <text evidence="2">The sequence shown here is derived from an EMBL/GenBank/DDBJ whole genome shotgun (WGS) entry which is preliminary data.</text>
</comment>
<evidence type="ECO:0000313" key="2">
    <source>
        <dbReference type="EMBL" id="GGF82285.1"/>
    </source>
</evidence>
<accession>A0A917FIF1</accession>
<evidence type="ECO:0000256" key="1">
    <source>
        <dbReference type="SAM" id="SignalP"/>
    </source>
</evidence>
<proteinExistence type="predicted"/>
<dbReference type="RefSeq" id="WP_188583414.1">
    <property type="nucleotide sequence ID" value="NZ_BMCT01000009.1"/>
</dbReference>
<dbReference type="Proteomes" id="UP000606044">
    <property type="component" value="Unassembled WGS sequence"/>
</dbReference>
<name>A0A917FIF1_9HYPH</name>